<proteinExistence type="predicted"/>
<dbReference type="EMBL" id="AJSR01001716">
    <property type="protein sequence ID" value="EKM30259.1"/>
    <property type="molecule type" value="Genomic_DNA"/>
</dbReference>
<dbReference type="Proteomes" id="UP000253437">
    <property type="component" value="Unassembled WGS sequence"/>
</dbReference>
<dbReference type="Proteomes" id="UP000008367">
    <property type="component" value="Unassembled WGS sequence"/>
</dbReference>
<gene>
    <name evidence="2" type="ORF">DS957_025145</name>
    <name evidence="1" type="ORF">VCHENC02_4004</name>
</gene>
<dbReference type="EMBL" id="QOUW02000173">
    <property type="protein sequence ID" value="RIW02578.1"/>
    <property type="molecule type" value="Genomic_DNA"/>
</dbReference>
<protein>
    <submittedName>
        <fullName evidence="1">Uncharacterized protein</fullName>
    </submittedName>
</protein>
<comment type="caution">
    <text evidence="1">The sequence shown here is derived from an EMBL/GenBank/DDBJ whole genome shotgun (WGS) entry which is preliminary data.</text>
</comment>
<reference evidence="1 3" key="1">
    <citation type="submission" date="2012-10" db="EMBL/GenBank/DDBJ databases">
        <title>Genome sequence of Vibrio Cholerae HENC-02.</title>
        <authorList>
            <person name="Eppinger M."/>
            <person name="Hasan N.A."/>
            <person name="Sengamalay N."/>
            <person name="Hine E."/>
            <person name="Su Q."/>
            <person name="Daugherty S.C."/>
            <person name="Young S."/>
            <person name="Sadzewicz L."/>
            <person name="Tallon L."/>
            <person name="Cebula T.A."/>
            <person name="Ravel J."/>
            <person name="Colwell R.R."/>
        </authorList>
    </citation>
    <scope>NUCLEOTIDE SEQUENCE [LARGE SCALE GENOMIC DNA]</scope>
    <source>
        <strain evidence="1 3">HENC-02</strain>
    </source>
</reference>
<evidence type="ECO:0000313" key="1">
    <source>
        <dbReference type="EMBL" id="EKM30259.1"/>
    </source>
</evidence>
<dbReference type="AlphaFoldDB" id="A0A3A1PR71"/>
<sequence length="62" mass="7088">MVAFFLSEALLRKEQRIITTSKCENHHKPSESIGFGALVGNVERKNAKQMLGVFRQQNRQKS</sequence>
<dbReference type="STRING" id="669.AL538_22655"/>
<reference evidence="2 4" key="2">
    <citation type="submission" date="2018-08" db="EMBL/GenBank/DDBJ databases">
        <title>Vibrio harveyi strains pathogenic to white snook Centropomus viridis Lockington (1877) and potential probiotic bacteria.</title>
        <authorList>
            <person name="Soto-Rodriguez S."/>
            <person name="Gomez-Gil B."/>
            <person name="Lozano-Olvera R."/>
        </authorList>
    </citation>
    <scope>NUCLEOTIDE SEQUENCE [LARGE SCALE GENOMIC DNA]</scope>
    <source>
        <strain evidence="2 4">CAIM 1508</strain>
    </source>
</reference>
<name>A0A3A1PR71_VIBHA</name>
<evidence type="ECO:0000313" key="3">
    <source>
        <dbReference type="Proteomes" id="UP000008367"/>
    </source>
</evidence>
<evidence type="ECO:0000313" key="2">
    <source>
        <dbReference type="EMBL" id="RIW02578.1"/>
    </source>
</evidence>
<evidence type="ECO:0000313" key="4">
    <source>
        <dbReference type="Proteomes" id="UP000253437"/>
    </source>
</evidence>
<organism evidence="1 3">
    <name type="scientific">Vibrio harveyi</name>
    <name type="common">Beneckea harveyi</name>
    <dbReference type="NCBI Taxonomy" id="669"/>
    <lineage>
        <taxon>Bacteria</taxon>
        <taxon>Pseudomonadati</taxon>
        <taxon>Pseudomonadota</taxon>
        <taxon>Gammaproteobacteria</taxon>
        <taxon>Vibrionales</taxon>
        <taxon>Vibrionaceae</taxon>
        <taxon>Vibrio</taxon>
    </lineage>
</organism>
<accession>A0A3A1PR71</accession>